<dbReference type="SMART" id="SM00343">
    <property type="entry name" value="ZnF_C2HC"/>
    <property type="match status" value="1"/>
</dbReference>
<dbReference type="PANTHER" id="PTHR35317:SF44">
    <property type="entry name" value="RNA-DIRECTED DNA POLYMERASE"/>
    <property type="match status" value="1"/>
</dbReference>
<accession>A0AA35YKA3</accession>
<dbReference type="Pfam" id="PF14223">
    <property type="entry name" value="Retrotran_gag_2"/>
    <property type="match status" value="1"/>
</dbReference>
<protein>
    <recommendedName>
        <fullName evidence="2">CCHC-type domain-containing protein</fullName>
    </recommendedName>
</protein>
<evidence type="ECO:0000313" key="3">
    <source>
        <dbReference type="EMBL" id="CAI9275448.1"/>
    </source>
</evidence>
<dbReference type="Pfam" id="PF00098">
    <property type="entry name" value="zf-CCHC"/>
    <property type="match status" value="1"/>
</dbReference>
<dbReference type="EMBL" id="OX465079">
    <property type="protein sequence ID" value="CAI9275448.1"/>
    <property type="molecule type" value="Genomic_DNA"/>
</dbReference>
<dbReference type="Proteomes" id="UP001177003">
    <property type="component" value="Chromosome 3"/>
</dbReference>
<gene>
    <name evidence="3" type="ORF">LSALG_LOCUS15477</name>
</gene>
<evidence type="ECO:0000256" key="1">
    <source>
        <dbReference type="PROSITE-ProRule" id="PRU00047"/>
    </source>
</evidence>
<evidence type="ECO:0000259" key="2">
    <source>
        <dbReference type="PROSITE" id="PS50158"/>
    </source>
</evidence>
<feature type="domain" description="CCHC-type" evidence="2">
    <location>
        <begin position="294"/>
        <end position="310"/>
    </location>
</feature>
<keyword evidence="1" id="KW-0479">Metal-binding</keyword>
<name>A0AA35YKA3_LACSI</name>
<dbReference type="GO" id="GO:0003676">
    <property type="term" value="F:nucleic acid binding"/>
    <property type="evidence" value="ECO:0007669"/>
    <property type="project" value="InterPro"/>
</dbReference>
<organism evidence="3 4">
    <name type="scientific">Lactuca saligna</name>
    <name type="common">Willowleaf lettuce</name>
    <dbReference type="NCBI Taxonomy" id="75948"/>
    <lineage>
        <taxon>Eukaryota</taxon>
        <taxon>Viridiplantae</taxon>
        <taxon>Streptophyta</taxon>
        <taxon>Embryophyta</taxon>
        <taxon>Tracheophyta</taxon>
        <taxon>Spermatophyta</taxon>
        <taxon>Magnoliopsida</taxon>
        <taxon>eudicotyledons</taxon>
        <taxon>Gunneridae</taxon>
        <taxon>Pentapetalae</taxon>
        <taxon>asterids</taxon>
        <taxon>campanulids</taxon>
        <taxon>Asterales</taxon>
        <taxon>Asteraceae</taxon>
        <taxon>Cichorioideae</taxon>
        <taxon>Cichorieae</taxon>
        <taxon>Lactucinae</taxon>
        <taxon>Lactuca</taxon>
    </lineage>
</organism>
<dbReference type="InterPro" id="IPR001878">
    <property type="entry name" value="Znf_CCHC"/>
</dbReference>
<evidence type="ECO:0000313" key="4">
    <source>
        <dbReference type="Proteomes" id="UP001177003"/>
    </source>
</evidence>
<dbReference type="SUPFAM" id="SSF57756">
    <property type="entry name" value="Retrovirus zinc finger-like domains"/>
    <property type="match status" value="1"/>
</dbReference>
<keyword evidence="1" id="KW-0863">Zinc-finger</keyword>
<keyword evidence="4" id="KW-1185">Reference proteome</keyword>
<keyword evidence="1" id="KW-0862">Zinc</keyword>
<dbReference type="GO" id="GO:0008270">
    <property type="term" value="F:zinc ion binding"/>
    <property type="evidence" value="ECO:0007669"/>
    <property type="project" value="UniProtKB-KW"/>
</dbReference>
<sequence>MHEDCRHHPLRSLFQPAGAHFRRSFAAERHNILIIGDAVCIRVKDGGSMSYQIPVLTPTNYPVWVVKVKFIMDAHGIWETVEAKTSGGESDPKKKKQALAFLFQAIPEEMVLQMSDYTDPKRVWEGLKTRYLGVDRIRTTRLATLKRELESLRMKEGETVDDFAAKLSGLASKARSLGYELEEVDLVKRLLDSMPKSFLQIVASIEQCFELDTMFFDEAVGRLKAYEECIKGSEKVEDIYGGLLLSREEKSDGCMHCGGGGSHRDGFGRGRGRGRGFGRNQDGKERVRDKSHVKCYKCGEFGHYNNECPKWEKEANLIIEDEPTLL</sequence>
<dbReference type="Gene3D" id="4.10.60.10">
    <property type="entry name" value="Zinc finger, CCHC-type"/>
    <property type="match status" value="1"/>
</dbReference>
<dbReference type="PANTHER" id="PTHR35317">
    <property type="entry name" value="OS04G0629600 PROTEIN"/>
    <property type="match status" value="1"/>
</dbReference>
<dbReference type="AlphaFoldDB" id="A0AA35YKA3"/>
<dbReference type="InterPro" id="IPR036875">
    <property type="entry name" value="Znf_CCHC_sf"/>
</dbReference>
<reference evidence="3" key="1">
    <citation type="submission" date="2023-04" db="EMBL/GenBank/DDBJ databases">
        <authorList>
            <person name="Vijverberg K."/>
            <person name="Xiong W."/>
            <person name="Schranz E."/>
        </authorList>
    </citation>
    <scope>NUCLEOTIDE SEQUENCE</scope>
</reference>
<dbReference type="PROSITE" id="PS50158">
    <property type="entry name" value="ZF_CCHC"/>
    <property type="match status" value="1"/>
</dbReference>
<proteinExistence type="predicted"/>